<comment type="similarity">
    <text evidence="3 17">Belongs to the QueH family.</text>
</comment>
<evidence type="ECO:0000256" key="9">
    <source>
        <dbReference type="ARBA" id="ARBA00022785"/>
    </source>
</evidence>
<evidence type="ECO:0000256" key="2">
    <source>
        <dbReference type="ARBA" id="ARBA00004691"/>
    </source>
</evidence>
<keyword evidence="10 17" id="KW-0560">Oxidoreductase</keyword>
<name>A0A926HXM5_9FIRM</name>
<evidence type="ECO:0000256" key="12">
    <source>
        <dbReference type="ARBA" id="ARBA00023014"/>
    </source>
</evidence>
<keyword evidence="9 17" id="KW-0671">Queuosine biosynthesis</keyword>
<dbReference type="EC" id="1.17.99.6" evidence="4 17"/>
<evidence type="ECO:0000256" key="4">
    <source>
        <dbReference type="ARBA" id="ARBA00012622"/>
    </source>
</evidence>
<evidence type="ECO:0000313" key="19">
    <source>
        <dbReference type="Proteomes" id="UP000617951"/>
    </source>
</evidence>
<evidence type="ECO:0000256" key="8">
    <source>
        <dbReference type="ARBA" id="ARBA00022723"/>
    </source>
</evidence>
<feature type="binding site" evidence="17">
    <location>
        <position position="109"/>
    </location>
    <ligand>
        <name>[4Fe-4S] cluster</name>
        <dbReference type="ChEBI" id="CHEBI:49883"/>
    </ligand>
</feature>
<gene>
    <name evidence="17" type="primary">queH</name>
    <name evidence="18" type="ORF">H8693_08175</name>
</gene>
<comment type="caution">
    <text evidence="18">The sequence shown here is derived from an EMBL/GenBank/DDBJ whole genome shotgun (WGS) entry which is preliminary data.</text>
</comment>
<feature type="binding site" evidence="17">
    <location>
        <position position="27"/>
    </location>
    <ligand>
        <name>[4Fe-4S] cluster</name>
        <dbReference type="ChEBI" id="CHEBI:49883"/>
    </ligand>
</feature>
<evidence type="ECO:0000256" key="6">
    <source>
        <dbReference type="ARBA" id="ARBA00022485"/>
    </source>
</evidence>
<keyword evidence="11 17" id="KW-0408">Iron</keyword>
<keyword evidence="6 17" id="KW-0004">4Fe-4S</keyword>
<dbReference type="EMBL" id="JACRSS010000003">
    <property type="protein sequence ID" value="MBC8538911.1"/>
    <property type="molecule type" value="Genomic_DNA"/>
</dbReference>
<keyword evidence="14 17" id="KW-0676">Redox-active center</keyword>
<evidence type="ECO:0000256" key="14">
    <source>
        <dbReference type="ARBA" id="ARBA00023284"/>
    </source>
</evidence>
<dbReference type="Pfam" id="PF02677">
    <property type="entry name" value="QueH"/>
    <property type="match status" value="1"/>
</dbReference>
<protein>
    <recommendedName>
        <fullName evidence="5 17">Epoxyqueuosine reductase QueH</fullName>
        <ecNumber evidence="4 17">1.17.99.6</ecNumber>
    </recommendedName>
    <alternativeName>
        <fullName evidence="15 17">Queuosine biosynthesis protein QueH</fullName>
    </alternativeName>
</protein>
<dbReference type="AlphaFoldDB" id="A0A926HXM5"/>
<organism evidence="18 19">
    <name type="scientific">Guopingia tenuis</name>
    <dbReference type="NCBI Taxonomy" id="2763656"/>
    <lineage>
        <taxon>Bacteria</taxon>
        <taxon>Bacillati</taxon>
        <taxon>Bacillota</taxon>
        <taxon>Clostridia</taxon>
        <taxon>Christensenellales</taxon>
        <taxon>Christensenellaceae</taxon>
        <taxon>Guopingia</taxon>
    </lineage>
</organism>
<keyword evidence="13 17" id="KW-1015">Disulfide bond</keyword>
<evidence type="ECO:0000256" key="7">
    <source>
        <dbReference type="ARBA" id="ARBA00022694"/>
    </source>
</evidence>
<dbReference type="GO" id="GO:0052693">
    <property type="term" value="F:epoxyqueuosine reductase activity"/>
    <property type="evidence" value="ECO:0007669"/>
    <property type="project" value="UniProtKB-UniRule"/>
</dbReference>
<accession>A0A926HXM5</accession>
<feature type="binding site" evidence="17">
    <location>
        <position position="28"/>
    </location>
    <ligand>
        <name>[4Fe-4S] cluster</name>
        <dbReference type="ChEBI" id="CHEBI:49883"/>
    </ligand>
</feature>
<proteinExistence type="inferred from homology"/>
<dbReference type="GO" id="GO:0046872">
    <property type="term" value="F:metal ion binding"/>
    <property type="evidence" value="ECO:0007669"/>
    <property type="project" value="UniProtKB-KW"/>
</dbReference>
<keyword evidence="12 17" id="KW-0411">Iron-sulfur</keyword>
<evidence type="ECO:0000256" key="10">
    <source>
        <dbReference type="ARBA" id="ARBA00023002"/>
    </source>
</evidence>
<evidence type="ECO:0000256" key="13">
    <source>
        <dbReference type="ARBA" id="ARBA00023157"/>
    </source>
</evidence>
<reference evidence="18" key="1">
    <citation type="submission" date="2020-08" db="EMBL/GenBank/DDBJ databases">
        <title>Genome public.</title>
        <authorList>
            <person name="Liu C."/>
            <person name="Sun Q."/>
        </authorList>
    </citation>
    <scope>NUCLEOTIDE SEQUENCE</scope>
    <source>
        <strain evidence="18">NSJ-63</strain>
    </source>
</reference>
<dbReference type="GO" id="GO:0008616">
    <property type="term" value="P:tRNA queuosine(34) biosynthetic process"/>
    <property type="evidence" value="ECO:0007669"/>
    <property type="project" value="UniProtKB-UniRule"/>
</dbReference>
<evidence type="ECO:0000256" key="1">
    <source>
        <dbReference type="ARBA" id="ARBA00002268"/>
    </source>
</evidence>
<comment type="function">
    <text evidence="1 17">Catalyzes the conversion of epoxyqueuosine (oQ) to queuosine (Q), which is a hypermodified base found in the wobble positions of tRNA(Asp), tRNA(Asn), tRNA(His) and tRNA(Tyr).</text>
</comment>
<dbReference type="GO" id="GO:0051539">
    <property type="term" value="F:4 iron, 4 sulfur cluster binding"/>
    <property type="evidence" value="ECO:0007669"/>
    <property type="project" value="UniProtKB-UniRule"/>
</dbReference>
<dbReference type="PANTHER" id="PTHR36701:SF1">
    <property type="entry name" value="EPOXYQUEUOSINE REDUCTASE QUEH"/>
    <property type="match status" value="1"/>
</dbReference>
<keyword evidence="8 17" id="KW-0479">Metal-binding</keyword>
<dbReference type="Proteomes" id="UP000617951">
    <property type="component" value="Unassembled WGS sequence"/>
</dbReference>
<comment type="pathway">
    <text evidence="2 17">tRNA modification; tRNA-queuosine biosynthesis.</text>
</comment>
<dbReference type="RefSeq" id="WP_249280557.1">
    <property type="nucleotide sequence ID" value="NZ_JACRSS010000003.1"/>
</dbReference>
<dbReference type="InterPro" id="IPR003828">
    <property type="entry name" value="QueH"/>
</dbReference>
<evidence type="ECO:0000256" key="11">
    <source>
        <dbReference type="ARBA" id="ARBA00023004"/>
    </source>
</evidence>
<evidence type="ECO:0000256" key="17">
    <source>
        <dbReference type="HAMAP-Rule" id="MF_02089"/>
    </source>
</evidence>
<evidence type="ECO:0000256" key="5">
    <source>
        <dbReference type="ARBA" id="ARBA00016895"/>
    </source>
</evidence>
<feature type="disulfide bond" description="Redox-active" evidence="17">
    <location>
        <begin position="191"/>
        <end position="193"/>
    </location>
</feature>
<evidence type="ECO:0000256" key="15">
    <source>
        <dbReference type="ARBA" id="ARBA00031446"/>
    </source>
</evidence>
<evidence type="ECO:0000256" key="16">
    <source>
        <dbReference type="ARBA" id="ARBA00047415"/>
    </source>
</evidence>
<keyword evidence="19" id="KW-1185">Reference proteome</keyword>
<keyword evidence="7 17" id="KW-0819">tRNA processing</keyword>
<sequence>MKENYQKWMEETIAGLKGRPRLLLHSCCAPCSSYVLTALAPHFDILLFYSNSNITSPEEYEHRLFEQERLIRELPCRDAITMMADRYAPEEFFAAARGMEAEPEGGRRCEVCFRMRLTHAAKKAREVGADWFTTTLTISPHKNAQLLNAIGQELGEEYGVPYLCSDFKKKDGYKESIRLSDVYGLYRQNYCGCVFSKEEARRREADREK</sequence>
<dbReference type="PANTHER" id="PTHR36701">
    <property type="entry name" value="EPOXYQUEUOSINE REDUCTASE QUEH"/>
    <property type="match status" value="1"/>
</dbReference>
<dbReference type="HAMAP" id="MF_02089">
    <property type="entry name" value="QueH"/>
    <property type="match status" value="1"/>
</dbReference>
<feature type="binding site" evidence="17">
    <location>
        <position position="112"/>
    </location>
    <ligand>
        <name>[4Fe-4S] cluster</name>
        <dbReference type="ChEBI" id="CHEBI:49883"/>
    </ligand>
</feature>
<evidence type="ECO:0000313" key="18">
    <source>
        <dbReference type="EMBL" id="MBC8538911.1"/>
    </source>
</evidence>
<comment type="catalytic activity">
    <reaction evidence="16 17">
        <text>epoxyqueuosine(34) in tRNA + AH2 = queuosine(34) in tRNA + A + H2O</text>
        <dbReference type="Rhea" id="RHEA:32159"/>
        <dbReference type="Rhea" id="RHEA-COMP:18571"/>
        <dbReference type="Rhea" id="RHEA-COMP:18582"/>
        <dbReference type="ChEBI" id="CHEBI:13193"/>
        <dbReference type="ChEBI" id="CHEBI:15377"/>
        <dbReference type="ChEBI" id="CHEBI:17499"/>
        <dbReference type="ChEBI" id="CHEBI:194431"/>
        <dbReference type="ChEBI" id="CHEBI:194443"/>
        <dbReference type="EC" id="1.17.99.6"/>
    </reaction>
</comment>
<evidence type="ECO:0000256" key="3">
    <source>
        <dbReference type="ARBA" id="ARBA00008207"/>
    </source>
</evidence>